<reference evidence="1" key="1">
    <citation type="submission" date="2022-03" db="EMBL/GenBank/DDBJ databases">
        <title>A functionally conserved STORR gene fusion in Papaver species that diverged 16.8 million years ago.</title>
        <authorList>
            <person name="Catania T."/>
        </authorList>
    </citation>
    <scope>NUCLEOTIDE SEQUENCE</scope>
    <source>
        <strain evidence="1">S-191538</strain>
    </source>
</reference>
<protein>
    <submittedName>
        <fullName evidence="1">Uncharacterized protein</fullName>
    </submittedName>
</protein>
<dbReference type="GO" id="GO:0004842">
    <property type="term" value="F:ubiquitin-protein transferase activity"/>
    <property type="evidence" value="ECO:0007669"/>
    <property type="project" value="InterPro"/>
</dbReference>
<dbReference type="EMBL" id="JAJJMA010158168">
    <property type="protein sequence ID" value="MCL7035547.1"/>
    <property type="molecule type" value="Genomic_DNA"/>
</dbReference>
<proteinExistence type="predicted"/>
<dbReference type="Proteomes" id="UP001177140">
    <property type="component" value="Unassembled WGS sequence"/>
</dbReference>
<evidence type="ECO:0000313" key="1">
    <source>
        <dbReference type="EMBL" id="MCL7035547.1"/>
    </source>
</evidence>
<sequence length="54" mass="6275">HWTKHDEDWRNIIDDLAASLSITRDLLLESLTFYLLDDHTDQALQVCCISMSIV</sequence>
<evidence type="ECO:0000313" key="2">
    <source>
        <dbReference type="Proteomes" id="UP001177140"/>
    </source>
</evidence>
<dbReference type="AlphaFoldDB" id="A0AA41SFD2"/>
<gene>
    <name evidence="1" type="ORF">MKW94_014860</name>
</gene>
<organism evidence="1 2">
    <name type="scientific">Papaver nudicaule</name>
    <name type="common">Iceland poppy</name>
    <dbReference type="NCBI Taxonomy" id="74823"/>
    <lineage>
        <taxon>Eukaryota</taxon>
        <taxon>Viridiplantae</taxon>
        <taxon>Streptophyta</taxon>
        <taxon>Embryophyta</taxon>
        <taxon>Tracheophyta</taxon>
        <taxon>Spermatophyta</taxon>
        <taxon>Magnoliopsida</taxon>
        <taxon>Ranunculales</taxon>
        <taxon>Papaveraceae</taxon>
        <taxon>Papaveroideae</taxon>
        <taxon>Papaver</taxon>
    </lineage>
</organism>
<dbReference type="PANTHER" id="PTHR47358:SF2">
    <property type="entry name" value="E3 UBIQUITIN-PROTEIN LIGASE HOS1"/>
    <property type="match status" value="1"/>
</dbReference>
<dbReference type="PANTHER" id="PTHR47358">
    <property type="entry name" value="E3 UBIQUITIN-PROTEIN LIGASE HOS1"/>
    <property type="match status" value="1"/>
</dbReference>
<accession>A0AA41SFD2</accession>
<feature type="non-terminal residue" evidence="1">
    <location>
        <position position="1"/>
    </location>
</feature>
<comment type="caution">
    <text evidence="1">The sequence shown here is derived from an EMBL/GenBank/DDBJ whole genome shotgun (WGS) entry which is preliminary data.</text>
</comment>
<dbReference type="GO" id="GO:0016567">
    <property type="term" value="P:protein ubiquitination"/>
    <property type="evidence" value="ECO:0007669"/>
    <property type="project" value="InterPro"/>
</dbReference>
<name>A0AA41SFD2_PAPNU</name>
<dbReference type="InterPro" id="IPR044718">
    <property type="entry name" value="HOS1"/>
</dbReference>
<keyword evidence="2" id="KW-1185">Reference proteome</keyword>